<dbReference type="AlphaFoldDB" id="A0A7W7BSQ1"/>
<proteinExistence type="predicted"/>
<feature type="region of interest" description="Disordered" evidence="1">
    <location>
        <begin position="76"/>
        <end position="97"/>
    </location>
</feature>
<dbReference type="RefSeq" id="WP_184217009.1">
    <property type="nucleotide sequence ID" value="NZ_JACHMD010000001.1"/>
</dbReference>
<evidence type="ECO:0000256" key="1">
    <source>
        <dbReference type="SAM" id="MobiDB-lite"/>
    </source>
</evidence>
<evidence type="ECO:0008006" key="4">
    <source>
        <dbReference type="Google" id="ProtNLM"/>
    </source>
</evidence>
<keyword evidence="3" id="KW-1185">Reference proteome</keyword>
<feature type="compositionally biased region" description="Basic and acidic residues" evidence="1">
    <location>
        <begin position="76"/>
        <end position="87"/>
    </location>
</feature>
<accession>A0A7W7BSQ1</accession>
<reference evidence="2 3" key="1">
    <citation type="submission" date="2020-08" db="EMBL/GenBank/DDBJ databases">
        <title>Sequencing the genomes of 1000 actinobacteria strains.</title>
        <authorList>
            <person name="Klenk H.-P."/>
        </authorList>
    </citation>
    <scope>NUCLEOTIDE SEQUENCE [LARGE SCALE GENOMIC DNA]</scope>
    <source>
        <strain evidence="2 3">DSM 24947</strain>
    </source>
</reference>
<evidence type="ECO:0000313" key="2">
    <source>
        <dbReference type="EMBL" id="MBB4666978.1"/>
    </source>
</evidence>
<dbReference type="Proteomes" id="UP000573729">
    <property type="component" value="Unassembled WGS sequence"/>
</dbReference>
<organism evidence="2 3">
    <name type="scientific">Microbacterium marinum</name>
    <dbReference type="NCBI Taxonomy" id="421115"/>
    <lineage>
        <taxon>Bacteria</taxon>
        <taxon>Bacillati</taxon>
        <taxon>Actinomycetota</taxon>
        <taxon>Actinomycetes</taxon>
        <taxon>Micrococcales</taxon>
        <taxon>Microbacteriaceae</taxon>
        <taxon>Microbacterium</taxon>
    </lineage>
</organism>
<protein>
    <recommendedName>
        <fullName evidence="4">Phage gp6-like head-tail connector protein</fullName>
    </recommendedName>
</protein>
<dbReference type="EMBL" id="JACHMD010000001">
    <property type="protein sequence ID" value="MBB4666978.1"/>
    <property type="molecule type" value="Genomic_DNA"/>
</dbReference>
<sequence>MASNWPLHAADLRKALQYDVGQDDAGELELFMAAACERIDVHTGRSTEPTRHEVDGKVPTVFVLAARAVAKLWWQQEKKGPRARPTEGEDPAAGMAGVDLPSKVAGWLKPYPPRLYPGDAE</sequence>
<evidence type="ECO:0000313" key="3">
    <source>
        <dbReference type="Proteomes" id="UP000573729"/>
    </source>
</evidence>
<gene>
    <name evidence="2" type="ORF">BKA24_001687</name>
</gene>
<comment type="caution">
    <text evidence="2">The sequence shown here is derived from an EMBL/GenBank/DDBJ whole genome shotgun (WGS) entry which is preliminary data.</text>
</comment>
<name>A0A7W7BSQ1_9MICO</name>